<accession>A0A2P5HTA4</accession>
<gene>
    <name evidence="2" type="ORF">DHEL01_v208165</name>
</gene>
<organism evidence="2 3">
    <name type="scientific">Diaporthe helianthi</name>
    <dbReference type="NCBI Taxonomy" id="158607"/>
    <lineage>
        <taxon>Eukaryota</taxon>
        <taxon>Fungi</taxon>
        <taxon>Dikarya</taxon>
        <taxon>Ascomycota</taxon>
        <taxon>Pezizomycotina</taxon>
        <taxon>Sordariomycetes</taxon>
        <taxon>Sordariomycetidae</taxon>
        <taxon>Diaporthales</taxon>
        <taxon>Diaporthaceae</taxon>
        <taxon>Diaporthe</taxon>
    </lineage>
</organism>
<comment type="caution">
    <text evidence="2">The sequence shown here is derived from an EMBL/GenBank/DDBJ whole genome shotgun (WGS) entry which is preliminary data.</text>
</comment>
<dbReference type="AlphaFoldDB" id="A0A2P5HTA4"/>
<evidence type="ECO:0000313" key="2">
    <source>
        <dbReference type="EMBL" id="POS73435.1"/>
    </source>
</evidence>
<evidence type="ECO:0000313" key="3">
    <source>
        <dbReference type="Proteomes" id="UP000094444"/>
    </source>
</evidence>
<keyword evidence="1" id="KW-0732">Signal</keyword>
<name>A0A2P5HTA4_DIAHE</name>
<sequence>MALGQNLMALIAAFLFALTLAFMDTAHAAVTGTNLPSSANSPTGNTAPPTHDPFLNTRDPVSVSCVVNNYETAYLSDNYDEVASHIRNIPGNATLGNKPGGGWCLRYSCTEELAIYGCNDNEADMQVPWATMAEYADAIKEECTTLKRTHGHYKPVVLGQAFDAGGWNVILGIEPGTLC</sequence>
<dbReference type="OrthoDB" id="5272418at2759"/>
<keyword evidence="3" id="KW-1185">Reference proteome</keyword>
<dbReference type="EMBL" id="MAVT02000798">
    <property type="protein sequence ID" value="POS73435.1"/>
    <property type="molecule type" value="Genomic_DNA"/>
</dbReference>
<proteinExistence type="predicted"/>
<reference evidence="2" key="1">
    <citation type="submission" date="2017-09" db="EMBL/GenBank/DDBJ databases">
        <title>Polyketide synthases of a Diaporthe helianthi virulent isolate.</title>
        <authorList>
            <person name="Baroncelli R."/>
        </authorList>
    </citation>
    <scope>NUCLEOTIDE SEQUENCE [LARGE SCALE GENOMIC DNA]</scope>
    <source>
        <strain evidence="2">7/96</strain>
    </source>
</reference>
<evidence type="ECO:0008006" key="4">
    <source>
        <dbReference type="Google" id="ProtNLM"/>
    </source>
</evidence>
<feature type="chain" id="PRO_5015133668" description="Ecp2 effector protein domain-containing protein" evidence="1">
    <location>
        <begin position="29"/>
        <end position="179"/>
    </location>
</feature>
<protein>
    <recommendedName>
        <fullName evidence="4">Ecp2 effector protein domain-containing protein</fullName>
    </recommendedName>
</protein>
<dbReference type="STRING" id="158607.A0A2P5HTA4"/>
<dbReference type="Proteomes" id="UP000094444">
    <property type="component" value="Unassembled WGS sequence"/>
</dbReference>
<feature type="signal peptide" evidence="1">
    <location>
        <begin position="1"/>
        <end position="28"/>
    </location>
</feature>
<dbReference type="InParanoid" id="A0A2P5HTA4"/>
<evidence type="ECO:0000256" key="1">
    <source>
        <dbReference type="SAM" id="SignalP"/>
    </source>
</evidence>